<gene>
    <name evidence="1" type="ORF">GDO81_016569</name>
</gene>
<keyword evidence="2" id="KW-1185">Reference proteome</keyword>
<organism evidence="1 2">
    <name type="scientific">Engystomops pustulosus</name>
    <name type="common">Tungara frog</name>
    <name type="synonym">Physalaemus pustulosus</name>
    <dbReference type="NCBI Taxonomy" id="76066"/>
    <lineage>
        <taxon>Eukaryota</taxon>
        <taxon>Metazoa</taxon>
        <taxon>Chordata</taxon>
        <taxon>Craniata</taxon>
        <taxon>Vertebrata</taxon>
        <taxon>Euteleostomi</taxon>
        <taxon>Amphibia</taxon>
        <taxon>Batrachia</taxon>
        <taxon>Anura</taxon>
        <taxon>Neobatrachia</taxon>
        <taxon>Hyloidea</taxon>
        <taxon>Leptodactylidae</taxon>
        <taxon>Leiuperinae</taxon>
        <taxon>Engystomops</taxon>
    </lineage>
</organism>
<dbReference type="AlphaFoldDB" id="A0AAV7AT31"/>
<dbReference type="Proteomes" id="UP000824782">
    <property type="component" value="Unassembled WGS sequence"/>
</dbReference>
<comment type="caution">
    <text evidence="1">The sequence shown here is derived from an EMBL/GenBank/DDBJ whole genome shotgun (WGS) entry which is preliminary data.</text>
</comment>
<name>A0AAV7AT31_ENGPU</name>
<dbReference type="EMBL" id="WNYA01000007">
    <property type="protein sequence ID" value="KAG8564724.1"/>
    <property type="molecule type" value="Genomic_DNA"/>
</dbReference>
<protein>
    <submittedName>
        <fullName evidence="1">Uncharacterized protein</fullName>
    </submittedName>
</protein>
<sequence>MYLEDRTVSALPTHAAPGRLRGLSKLCVPPFLFLYSQLKGRTMLRGCDDLPDPCLQMALVCVQSDLQ</sequence>
<accession>A0AAV7AT31</accession>
<reference evidence="1" key="1">
    <citation type="thesis" date="2020" institute="ProQuest LLC" country="789 East Eisenhower Parkway, Ann Arbor, MI, USA">
        <title>Comparative Genomics and Chromosome Evolution.</title>
        <authorList>
            <person name="Mudd A.B."/>
        </authorList>
    </citation>
    <scope>NUCLEOTIDE SEQUENCE</scope>
    <source>
        <strain evidence="1">237g6f4</strain>
        <tissue evidence="1">Blood</tissue>
    </source>
</reference>
<evidence type="ECO:0000313" key="1">
    <source>
        <dbReference type="EMBL" id="KAG8564724.1"/>
    </source>
</evidence>
<evidence type="ECO:0000313" key="2">
    <source>
        <dbReference type="Proteomes" id="UP000824782"/>
    </source>
</evidence>
<proteinExistence type="predicted"/>